<name>A0A2R4WXC2_9HYPH</name>
<evidence type="ECO:0000259" key="7">
    <source>
        <dbReference type="PROSITE" id="PS51900"/>
    </source>
</evidence>
<feature type="domain" description="Core-binding (CB)" evidence="7">
    <location>
        <begin position="53"/>
        <end position="133"/>
    </location>
</feature>
<dbReference type="InterPro" id="IPR011010">
    <property type="entry name" value="DNA_brk_join_enz"/>
</dbReference>
<dbReference type="AlphaFoldDB" id="A0A2R4WXC2"/>
<dbReference type="EMBL" id="CP028847">
    <property type="protein sequence ID" value="AWB26193.1"/>
    <property type="molecule type" value="Genomic_DNA"/>
</dbReference>
<dbReference type="PANTHER" id="PTHR34605:SF4">
    <property type="entry name" value="DNA ADENINE METHYLTRANSFERASE"/>
    <property type="match status" value="1"/>
</dbReference>
<evidence type="ECO:0000256" key="2">
    <source>
        <dbReference type="ARBA" id="ARBA00023125"/>
    </source>
</evidence>
<keyword evidence="8" id="KW-0614">Plasmid</keyword>
<proteinExistence type="predicted"/>
<gene>
    <name evidence="8" type="ORF">DA075_35575</name>
</gene>
<evidence type="ECO:0000256" key="3">
    <source>
        <dbReference type="ARBA" id="ARBA00023172"/>
    </source>
</evidence>
<dbReference type="Pfam" id="PF02899">
    <property type="entry name" value="Phage_int_SAM_1"/>
    <property type="match status" value="1"/>
</dbReference>
<dbReference type="Pfam" id="PF00589">
    <property type="entry name" value="Phage_integrase"/>
    <property type="match status" value="1"/>
</dbReference>
<dbReference type="InterPro" id="IPR013762">
    <property type="entry name" value="Integrase-like_cat_sf"/>
</dbReference>
<evidence type="ECO:0000313" key="9">
    <source>
        <dbReference type="Proteomes" id="UP000244755"/>
    </source>
</evidence>
<sequence length="362" mass="38017">MSGSREPGAARDAAAAGPRDPRVDDLAKLAGAGGGPPPLVPALVAADATLLPAEAASLVAAYQRASKADATVRAYRADAAVFEAWCSPHGFRPLPASPEAVAAFLVAEAEAGRAASTINRRLAAIRYAHKLARQPDPTEDEAVRATLKGIRRKVGVAPDRKAAITAETLTAMLSHAPPTLTGKRDRALLALGFAGAFRRSELVALDVSDLREDPEGLRVLVRRSKVDQEGAGFEKAIPHGRFIRPVALVRDWLEAAGITVGPVFRPVTRAGRLLPAAEGSPPHRLTTQAVADIVKRYATAAGLDAATVGAHSLRAGYITTAAERGADMSRIMDQSGHRDPRTVVGYIRRANAFKGHSGDGFL</sequence>
<keyword evidence="1" id="KW-0229">DNA integration</keyword>
<geneLocation type="plasmid" evidence="8 9">
    <name>unnamed3</name>
</geneLocation>
<feature type="region of interest" description="Disordered" evidence="5">
    <location>
        <begin position="1"/>
        <end position="30"/>
    </location>
</feature>
<keyword evidence="9" id="KW-1185">Reference proteome</keyword>
<dbReference type="Gene3D" id="1.10.443.10">
    <property type="entry name" value="Intergrase catalytic core"/>
    <property type="match status" value="1"/>
</dbReference>
<protein>
    <submittedName>
        <fullName evidence="8">Integrase</fullName>
    </submittedName>
</protein>
<dbReference type="Proteomes" id="UP000244755">
    <property type="component" value="Plasmid unnamed3"/>
</dbReference>
<evidence type="ECO:0000313" key="8">
    <source>
        <dbReference type="EMBL" id="AWB26193.1"/>
    </source>
</evidence>
<feature type="domain" description="Tyr recombinase" evidence="6">
    <location>
        <begin position="159"/>
        <end position="359"/>
    </location>
</feature>
<dbReference type="SUPFAM" id="SSF56349">
    <property type="entry name" value="DNA breaking-rejoining enzymes"/>
    <property type="match status" value="1"/>
</dbReference>
<dbReference type="PANTHER" id="PTHR34605">
    <property type="entry name" value="PHAGE_INTEGRASE DOMAIN-CONTAINING PROTEIN"/>
    <property type="match status" value="1"/>
</dbReference>
<evidence type="ECO:0000256" key="4">
    <source>
        <dbReference type="PROSITE-ProRule" id="PRU01248"/>
    </source>
</evidence>
<dbReference type="SUPFAM" id="SSF47823">
    <property type="entry name" value="lambda integrase-like, N-terminal domain"/>
    <property type="match status" value="1"/>
</dbReference>
<evidence type="ECO:0000256" key="1">
    <source>
        <dbReference type="ARBA" id="ARBA00022908"/>
    </source>
</evidence>
<reference evidence="8 9" key="1">
    <citation type="submission" date="2018-04" db="EMBL/GenBank/DDBJ databases">
        <title>Methylobacterium sp. PR1016A genome.</title>
        <authorList>
            <person name="Park W."/>
        </authorList>
    </citation>
    <scope>NUCLEOTIDE SEQUENCE [LARGE SCALE GENOMIC DNA]</scope>
    <source>
        <strain evidence="8 9">PR1016A</strain>
        <plasmid evidence="8 9">unnamed3</plasmid>
    </source>
</reference>
<dbReference type="GO" id="GO:0006310">
    <property type="term" value="P:DNA recombination"/>
    <property type="evidence" value="ECO:0007669"/>
    <property type="project" value="UniProtKB-KW"/>
</dbReference>
<dbReference type="OrthoDB" id="5513193at2"/>
<dbReference type="PROSITE" id="PS51898">
    <property type="entry name" value="TYR_RECOMBINASE"/>
    <property type="match status" value="1"/>
</dbReference>
<evidence type="ECO:0000256" key="5">
    <source>
        <dbReference type="SAM" id="MobiDB-lite"/>
    </source>
</evidence>
<dbReference type="GO" id="GO:0003677">
    <property type="term" value="F:DNA binding"/>
    <property type="evidence" value="ECO:0007669"/>
    <property type="project" value="UniProtKB-UniRule"/>
</dbReference>
<keyword evidence="3" id="KW-0233">DNA recombination</keyword>
<keyword evidence="2 4" id="KW-0238">DNA-binding</keyword>
<dbReference type="KEGG" id="mee:DA075_35575"/>
<evidence type="ECO:0000259" key="6">
    <source>
        <dbReference type="PROSITE" id="PS51898"/>
    </source>
</evidence>
<dbReference type="InterPro" id="IPR010998">
    <property type="entry name" value="Integrase_recombinase_N"/>
</dbReference>
<dbReference type="CDD" id="cd00799">
    <property type="entry name" value="INT_Cre_C"/>
    <property type="match status" value="1"/>
</dbReference>
<dbReference type="InterPro" id="IPR004107">
    <property type="entry name" value="Integrase_SAM-like_N"/>
</dbReference>
<organism evidence="8 9">
    <name type="scientific">Methylobacterium currus</name>
    <dbReference type="NCBI Taxonomy" id="2051553"/>
    <lineage>
        <taxon>Bacteria</taxon>
        <taxon>Pseudomonadati</taxon>
        <taxon>Pseudomonadota</taxon>
        <taxon>Alphaproteobacteria</taxon>
        <taxon>Hyphomicrobiales</taxon>
        <taxon>Methylobacteriaceae</taxon>
        <taxon>Methylobacterium</taxon>
    </lineage>
</organism>
<dbReference type="PROSITE" id="PS51900">
    <property type="entry name" value="CB"/>
    <property type="match status" value="1"/>
</dbReference>
<dbReference type="Gene3D" id="1.10.150.130">
    <property type="match status" value="1"/>
</dbReference>
<dbReference type="InterPro" id="IPR002104">
    <property type="entry name" value="Integrase_catalytic"/>
</dbReference>
<accession>A0A2R4WXC2</accession>
<dbReference type="GO" id="GO:0015074">
    <property type="term" value="P:DNA integration"/>
    <property type="evidence" value="ECO:0007669"/>
    <property type="project" value="UniProtKB-KW"/>
</dbReference>
<dbReference type="InterPro" id="IPR044068">
    <property type="entry name" value="CB"/>
</dbReference>
<dbReference type="InterPro" id="IPR052925">
    <property type="entry name" value="Phage_Integrase-like_Recomb"/>
</dbReference>